<organism evidence="1 2">
    <name type="scientific">Pleurodeles waltl</name>
    <name type="common">Iberian ribbed newt</name>
    <dbReference type="NCBI Taxonomy" id="8319"/>
    <lineage>
        <taxon>Eukaryota</taxon>
        <taxon>Metazoa</taxon>
        <taxon>Chordata</taxon>
        <taxon>Craniata</taxon>
        <taxon>Vertebrata</taxon>
        <taxon>Euteleostomi</taxon>
        <taxon>Amphibia</taxon>
        <taxon>Batrachia</taxon>
        <taxon>Caudata</taxon>
        <taxon>Salamandroidea</taxon>
        <taxon>Salamandridae</taxon>
        <taxon>Pleurodelinae</taxon>
        <taxon>Pleurodeles</taxon>
    </lineage>
</organism>
<evidence type="ECO:0000313" key="2">
    <source>
        <dbReference type="Proteomes" id="UP001066276"/>
    </source>
</evidence>
<dbReference type="AlphaFoldDB" id="A0AAV7NVP4"/>
<reference evidence="1" key="1">
    <citation type="journal article" date="2022" name="bioRxiv">
        <title>Sequencing and chromosome-scale assembly of the giantPleurodeles waltlgenome.</title>
        <authorList>
            <person name="Brown T."/>
            <person name="Elewa A."/>
            <person name="Iarovenko S."/>
            <person name="Subramanian E."/>
            <person name="Araus A.J."/>
            <person name="Petzold A."/>
            <person name="Susuki M."/>
            <person name="Suzuki K.-i.T."/>
            <person name="Hayashi T."/>
            <person name="Toyoda A."/>
            <person name="Oliveira C."/>
            <person name="Osipova E."/>
            <person name="Leigh N.D."/>
            <person name="Simon A."/>
            <person name="Yun M.H."/>
        </authorList>
    </citation>
    <scope>NUCLEOTIDE SEQUENCE</scope>
    <source>
        <strain evidence="1">20211129_DDA</strain>
        <tissue evidence="1">Liver</tissue>
    </source>
</reference>
<sequence>MMICWTPLSAPLLVTRWAPPIEMGTRLHTLSAGDGCSVSPPKMQGRPSLSRGGHPTLAAAPGGVLHERARLEDVDLTLCLLLYCLDNANEEVHEVVAGKLLYCMQF</sequence>
<dbReference type="Proteomes" id="UP001066276">
    <property type="component" value="Chromosome 8"/>
</dbReference>
<evidence type="ECO:0000313" key="1">
    <source>
        <dbReference type="EMBL" id="KAJ1116915.1"/>
    </source>
</evidence>
<gene>
    <name evidence="1" type="ORF">NDU88_005120</name>
</gene>
<protein>
    <submittedName>
        <fullName evidence="1">Uncharacterized protein</fullName>
    </submittedName>
</protein>
<keyword evidence="2" id="KW-1185">Reference proteome</keyword>
<comment type="caution">
    <text evidence="1">The sequence shown here is derived from an EMBL/GenBank/DDBJ whole genome shotgun (WGS) entry which is preliminary data.</text>
</comment>
<proteinExistence type="predicted"/>
<accession>A0AAV7NVP4</accession>
<dbReference type="EMBL" id="JANPWB010000012">
    <property type="protein sequence ID" value="KAJ1116915.1"/>
    <property type="molecule type" value="Genomic_DNA"/>
</dbReference>
<name>A0AAV7NVP4_PLEWA</name>